<name>A0AAU9VWF7_9CNID</name>
<organism evidence="2 3">
    <name type="scientific">Pocillopora meandrina</name>
    <dbReference type="NCBI Taxonomy" id="46732"/>
    <lineage>
        <taxon>Eukaryota</taxon>
        <taxon>Metazoa</taxon>
        <taxon>Cnidaria</taxon>
        <taxon>Anthozoa</taxon>
        <taxon>Hexacorallia</taxon>
        <taxon>Scleractinia</taxon>
        <taxon>Astrocoeniina</taxon>
        <taxon>Pocilloporidae</taxon>
        <taxon>Pocillopora</taxon>
    </lineage>
</organism>
<evidence type="ECO:0000313" key="2">
    <source>
        <dbReference type="EMBL" id="CAH3036372.1"/>
    </source>
</evidence>
<dbReference type="PANTHER" id="PTHR21301:SF10">
    <property type="entry name" value="REVERSE TRANSCRIPTASE DOMAIN-CONTAINING PROTEIN"/>
    <property type="match status" value="1"/>
</dbReference>
<proteinExistence type="predicted"/>
<accession>A0AAU9VWF7</accession>
<dbReference type="AlphaFoldDB" id="A0AAU9VWF7"/>
<dbReference type="InterPro" id="IPR058912">
    <property type="entry name" value="HTH_animal"/>
</dbReference>
<reference evidence="2 3" key="1">
    <citation type="submission" date="2022-05" db="EMBL/GenBank/DDBJ databases">
        <authorList>
            <consortium name="Genoscope - CEA"/>
            <person name="William W."/>
        </authorList>
    </citation>
    <scope>NUCLEOTIDE SEQUENCE [LARGE SCALE GENOMIC DNA]</scope>
</reference>
<gene>
    <name evidence="2" type="ORF">PMEA_00016830</name>
</gene>
<dbReference type="Proteomes" id="UP001159428">
    <property type="component" value="Unassembled WGS sequence"/>
</dbReference>
<feature type="domain" description="Helix-turn-helix" evidence="1">
    <location>
        <begin position="110"/>
        <end position="168"/>
    </location>
</feature>
<dbReference type="Pfam" id="PF26215">
    <property type="entry name" value="HTH_animal"/>
    <property type="match status" value="1"/>
</dbReference>
<keyword evidence="3" id="KW-1185">Reference proteome</keyword>
<sequence length="367" mass="42356">MTLEMFREMTSEDCFCNQCEISANIQYFCTNLWKKEFFEDKSDASDTDESLAKNINKLKELHDILNSLDDSIQLSAETSSKELPFLDVMIRKDNTHLTTDIYYKLMDSFQYLPSTSSHPRHIKNNIPYNLARRICLIVEDQDIRKHRLHDLKQILLRKQYLAEIIDYSVNKALTQTTEEQLCRCWINVDLVKKGKEEKETPVRPSPTDMLFETYPDQPEMIDYMFLGFVFYGDWFHLLFMLLLDVHEGTSLDEGLRTSLYHPITSSVSEAPAAAPPASVAPSWLGTNYLTALKINKQKFASTNWVQIYLILARRTGNYYLEARWRTVSKKVNKTSLEGVVEQEDVEAQGLAYSTNPHSATFLGVILG</sequence>
<dbReference type="EMBL" id="CALNXJ010000003">
    <property type="protein sequence ID" value="CAH3036372.1"/>
    <property type="molecule type" value="Genomic_DNA"/>
</dbReference>
<comment type="caution">
    <text evidence="2">The sequence shown here is derived from an EMBL/GenBank/DDBJ whole genome shotgun (WGS) entry which is preliminary data.</text>
</comment>
<protein>
    <recommendedName>
        <fullName evidence="1">Helix-turn-helix domain-containing protein</fullName>
    </recommendedName>
</protein>
<evidence type="ECO:0000259" key="1">
    <source>
        <dbReference type="Pfam" id="PF26215"/>
    </source>
</evidence>
<evidence type="ECO:0000313" key="3">
    <source>
        <dbReference type="Proteomes" id="UP001159428"/>
    </source>
</evidence>
<dbReference type="PANTHER" id="PTHR21301">
    <property type="entry name" value="REVERSE TRANSCRIPTASE"/>
    <property type="match status" value="1"/>
</dbReference>